<dbReference type="NCBIfam" id="TIGR00380">
    <property type="entry name" value="cobal_cbiB"/>
    <property type="match status" value="1"/>
</dbReference>
<dbReference type="AlphaFoldDB" id="A0A0S4KT41"/>
<evidence type="ECO:0000256" key="5">
    <source>
        <dbReference type="ARBA" id="ARBA00022573"/>
    </source>
</evidence>
<dbReference type="STRING" id="1715989.NITINOP_2555"/>
<dbReference type="GO" id="GO:0009236">
    <property type="term" value="P:cobalamin biosynthetic process"/>
    <property type="evidence" value="ECO:0007669"/>
    <property type="project" value="UniProtKB-UniRule"/>
</dbReference>
<dbReference type="EMBL" id="LN885086">
    <property type="protein sequence ID" value="CUQ67527.1"/>
    <property type="molecule type" value="Genomic_DNA"/>
</dbReference>
<dbReference type="UniPathway" id="UPA00148"/>
<dbReference type="GO" id="GO:0015420">
    <property type="term" value="F:ABC-type vitamin B12 transporter activity"/>
    <property type="evidence" value="ECO:0007669"/>
    <property type="project" value="UniProtKB-UniRule"/>
</dbReference>
<evidence type="ECO:0000256" key="3">
    <source>
        <dbReference type="ARBA" id="ARBA00006263"/>
    </source>
</evidence>
<evidence type="ECO:0000256" key="4">
    <source>
        <dbReference type="ARBA" id="ARBA00022475"/>
    </source>
</evidence>
<organism evidence="10 11">
    <name type="scientific">Candidatus Nitrospira inopinata</name>
    <dbReference type="NCBI Taxonomy" id="1715989"/>
    <lineage>
        <taxon>Bacteria</taxon>
        <taxon>Pseudomonadati</taxon>
        <taxon>Nitrospirota</taxon>
        <taxon>Nitrospiria</taxon>
        <taxon>Nitrospirales</taxon>
        <taxon>Nitrospiraceae</taxon>
        <taxon>Nitrospira</taxon>
    </lineage>
</organism>
<feature type="transmembrane region" description="Helical" evidence="9">
    <location>
        <begin position="50"/>
        <end position="76"/>
    </location>
</feature>
<proteinExistence type="inferred from homology"/>
<evidence type="ECO:0000256" key="2">
    <source>
        <dbReference type="ARBA" id="ARBA00004953"/>
    </source>
</evidence>
<dbReference type="PANTHER" id="PTHR34308:SF1">
    <property type="entry name" value="COBALAMIN BIOSYNTHESIS PROTEIN CBIB"/>
    <property type="match status" value="1"/>
</dbReference>
<dbReference type="HAMAP" id="MF_00024">
    <property type="entry name" value="CobD_CbiB"/>
    <property type="match status" value="1"/>
</dbReference>
<gene>
    <name evidence="9 10" type="primary">cobD</name>
    <name evidence="10" type="ORF">NITINOP_2555</name>
</gene>
<evidence type="ECO:0000256" key="6">
    <source>
        <dbReference type="ARBA" id="ARBA00022692"/>
    </source>
</evidence>
<protein>
    <recommendedName>
        <fullName evidence="9">Cobalamin biosynthesis protein CobD</fullName>
    </recommendedName>
</protein>
<evidence type="ECO:0000256" key="7">
    <source>
        <dbReference type="ARBA" id="ARBA00022989"/>
    </source>
</evidence>
<keyword evidence="4 9" id="KW-1003">Cell membrane</keyword>
<evidence type="ECO:0000313" key="10">
    <source>
        <dbReference type="EMBL" id="CUQ67527.1"/>
    </source>
</evidence>
<comment type="similarity">
    <text evidence="3 9">Belongs to the CobD/CbiB family.</text>
</comment>
<name>A0A0S4KT41_9BACT</name>
<comment type="subcellular location">
    <subcellularLocation>
        <location evidence="1 9">Cell membrane</location>
        <topology evidence="1 9">Multi-pass membrane protein</topology>
    </subcellularLocation>
</comment>
<dbReference type="Pfam" id="PF03186">
    <property type="entry name" value="CobD_Cbib"/>
    <property type="match status" value="1"/>
</dbReference>
<accession>A0A0S4KT41</accession>
<evidence type="ECO:0000256" key="1">
    <source>
        <dbReference type="ARBA" id="ARBA00004651"/>
    </source>
</evidence>
<dbReference type="InterPro" id="IPR004485">
    <property type="entry name" value="Cobalamin_biosynth_CobD/CbiB"/>
</dbReference>
<dbReference type="KEGG" id="nio:NITINOP_2555"/>
<evidence type="ECO:0000313" key="11">
    <source>
        <dbReference type="Proteomes" id="UP000066284"/>
    </source>
</evidence>
<comment type="function">
    <text evidence="9">Converts cobyric acid to cobinamide by the addition of aminopropanol on the F carboxylic group.</text>
</comment>
<dbReference type="OrthoDB" id="9811967at2"/>
<keyword evidence="8 9" id="KW-0472">Membrane</keyword>
<evidence type="ECO:0000256" key="8">
    <source>
        <dbReference type="ARBA" id="ARBA00023136"/>
    </source>
</evidence>
<feature type="transmembrane region" description="Helical" evidence="9">
    <location>
        <begin position="298"/>
        <end position="319"/>
    </location>
</feature>
<evidence type="ECO:0000256" key="9">
    <source>
        <dbReference type="HAMAP-Rule" id="MF_00024"/>
    </source>
</evidence>
<dbReference type="Proteomes" id="UP000066284">
    <property type="component" value="Chromosome 1"/>
</dbReference>
<reference evidence="11" key="1">
    <citation type="submission" date="2015-09" db="EMBL/GenBank/DDBJ databases">
        <authorList>
            <person name="Daims H."/>
        </authorList>
    </citation>
    <scope>NUCLEOTIDE SEQUENCE [LARGE SCALE GENOMIC DNA]</scope>
</reference>
<dbReference type="GO" id="GO:0005886">
    <property type="term" value="C:plasma membrane"/>
    <property type="evidence" value="ECO:0007669"/>
    <property type="project" value="UniProtKB-SubCell"/>
</dbReference>
<keyword evidence="5 9" id="KW-0169">Cobalamin biosynthesis</keyword>
<comment type="caution">
    <text evidence="9">Lacks conserved residue(s) required for the propagation of feature annotation.</text>
</comment>
<keyword evidence="7 9" id="KW-1133">Transmembrane helix</keyword>
<dbReference type="PANTHER" id="PTHR34308">
    <property type="entry name" value="COBALAMIN BIOSYNTHESIS PROTEIN CBIB"/>
    <property type="match status" value="1"/>
</dbReference>
<keyword evidence="6 9" id="KW-0812">Transmembrane</keyword>
<sequence>MTAGDLLLAAALDALMGDPRSLPHPVRLMGRCIAWCDEFLHARCRGSKGLLIAGVCLAVGLPLGVFGLSAMLIGLAERLDGLFGSVVTIWLASTTLAARDLWDHVRAVERPLLAGDPSTARHALGMIVGRDTAHLSESEISRATIETTAESTADGIIAPLLYLALGGVPLALAYKAVSTLDSMVGHRDERYIDFGWASARLDDVVNWIPARVTAGLLILSAALIPRRFYPYDVGRGWRVFVRDGGNHPSPNSGRPEATMAGLLGIRLGGTNYYDGVAEERPFLNPEGRAAEPQDIASALRLMVMASLLGVGLAAGWRWLL</sequence>
<comment type="pathway">
    <text evidence="2 9">Cofactor biosynthesis; adenosylcobalamin biosynthesis.</text>
</comment>
<keyword evidence="11" id="KW-1185">Reference proteome</keyword>
<dbReference type="RefSeq" id="WP_062486018.1">
    <property type="nucleotide sequence ID" value="NZ_LN885086.1"/>
</dbReference>
<dbReference type="GO" id="GO:0048472">
    <property type="term" value="F:threonine-phosphate decarboxylase activity"/>
    <property type="evidence" value="ECO:0007669"/>
    <property type="project" value="InterPro"/>
</dbReference>